<gene>
    <name evidence="1" type="ORF">AB835_11275</name>
</gene>
<reference evidence="1 2" key="1">
    <citation type="journal article" date="2016" name="Appl. Environ. Microbiol.">
        <title>Lack of Overt Genome Reduction in the Bryostatin-Producing Bryozoan Symbiont "Candidatus Endobugula sertula".</title>
        <authorList>
            <person name="Miller I.J."/>
            <person name="Vanee N."/>
            <person name="Fong S.S."/>
            <person name="Lim-Fong G.E."/>
            <person name="Kwan J.C."/>
        </authorList>
    </citation>
    <scope>NUCLEOTIDE SEQUENCE [LARGE SCALE GENOMIC DNA]</scope>
    <source>
        <strain evidence="1">AB1-4</strain>
    </source>
</reference>
<sequence length="295" mass="32326">MGTINDTYINALLADTSYVTLKENGIILTGSAYINAVAKRMTPDVAQYIADNFVVVTQENNDDGSGFDATVWQGKTGTNYAGQVYISMRGTQGALDIAEDADLATSGLAHEQLVDMVNWWLREATPAGQLARQMTLQETHIPGTLFDFEDFVPAPGVMATGNLANIDRIHSVNGHSLGGYMATAFARIFGQQWDIESINTFNSAGFSRLASENIENGFNQIAEVIGHARGLSDFNSSAHNNYFAENGINVTTNTWDPVGFKQYGERIPLFQEETAPLGLSNHYMYKLTDRFKIVV</sequence>
<evidence type="ECO:0000313" key="1">
    <source>
        <dbReference type="EMBL" id="ODS22977.1"/>
    </source>
</evidence>
<dbReference type="EMBL" id="MDLC01000044">
    <property type="protein sequence ID" value="ODS22977.1"/>
    <property type="molecule type" value="Genomic_DNA"/>
</dbReference>
<dbReference type="Gene3D" id="3.40.50.1820">
    <property type="entry name" value="alpha/beta hydrolase"/>
    <property type="match status" value="1"/>
</dbReference>
<protein>
    <recommendedName>
        <fullName evidence="3">Fungal lipase-like domain-containing protein</fullName>
    </recommendedName>
</protein>
<comment type="caution">
    <text evidence="1">The sequence shown here is derived from an EMBL/GenBank/DDBJ whole genome shotgun (WGS) entry which is preliminary data.</text>
</comment>
<dbReference type="Proteomes" id="UP000242502">
    <property type="component" value="Unassembled WGS sequence"/>
</dbReference>
<dbReference type="InterPro" id="IPR029058">
    <property type="entry name" value="AB_hydrolase_fold"/>
</dbReference>
<name>A0A1D2QN26_9GAMM</name>
<proteinExistence type="predicted"/>
<dbReference type="SUPFAM" id="SSF53474">
    <property type="entry name" value="alpha/beta-Hydrolases"/>
    <property type="match status" value="1"/>
</dbReference>
<dbReference type="STRING" id="62101.AB835_11275"/>
<organism evidence="1 2">
    <name type="scientific">Candidatus Endobugula sertula</name>
    <name type="common">Bugula neritina bacterial symbiont</name>
    <dbReference type="NCBI Taxonomy" id="62101"/>
    <lineage>
        <taxon>Bacteria</taxon>
        <taxon>Pseudomonadati</taxon>
        <taxon>Pseudomonadota</taxon>
        <taxon>Gammaproteobacteria</taxon>
        <taxon>Cellvibrionales</taxon>
        <taxon>Cellvibrionaceae</taxon>
        <taxon>Candidatus Endobugula</taxon>
    </lineage>
</organism>
<dbReference type="AlphaFoldDB" id="A0A1D2QN26"/>
<evidence type="ECO:0008006" key="3">
    <source>
        <dbReference type="Google" id="ProtNLM"/>
    </source>
</evidence>
<evidence type="ECO:0000313" key="2">
    <source>
        <dbReference type="Proteomes" id="UP000242502"/>
    </source>
</evidence>
<accession>A0A1D2QN26</accession>